<dbReference type="PRINTS" id="PR00237">
    <property type="entry name" value="GPCRRHODOPSN"/>
</dbReference>
<comment type="caution">
    <text evidence="15">The sequence shown here is derived from an EMBL/GenBank/DDBJ whole genome shotgun (WGS) entry which is preliminary data.</text>
</comment>
<name>A0A8J6A104_GALPY</name>
<feature type="transmembrane region" description="Helical" evidence="13">
    <location>
        <begin position="82"/>
        <end position="100"/>
    </location>
</feature>
<feature type="transmembrane region" description="Helical" evidence="13">
    <location>
        <begin position="141"/>
        <end position="168"/>
    </location>
</feature>
<organism evidence="15 16">
    <name type="scientific">Galemys pyrenaicus</name>
    <name type="common">Iberian desman</name>
    <name type="synonym">Pyrenean desman</name>
    <dbReference type="NCBI Taxonomy" id="202257"/>
    <lineage>
        <taxon>Eukaryota</taxon>
        <taxon>Metazoa</taxon>
        <taxon>Chordata</taxon>
        <taxon>Craniata</taxon>
        <taxon>Vertebrata</taxon>
        <taxon>Euteleostomi</taxon>
        <taxon>Mammalia</taxon>
        <taxon>Eutheria</taxon>
        <taxon>Laurasiatheria</taxon>
        <taxon>Eulipotyphla</taxon>
        <taxon>Talpidae</taxon>
        <taxon>Galemys</taxon>
    </lineage>
</organism>
<keyword evidence="3" id="KW-1003">Cell membrane</keyword>
<dbReference type="PROSITE" id="PS00237">
    <property type="entry name" value="G_PROTEIN_RECEP_F1_1"/>
    <property type="match status" value="1"/>
</dbReference>
<feature type="domain" description="G-protein coupled receptors family 1 profile" evidence="14">
    <location>
        <begin position="3"/>
        <end position="232"/>
    </location>
</feature>
<dbReference type="FunFam" id="1.20.1070.10:FF:000005">
    <property type="entry name" value="Olfactory receptor"/>
    <property type="match status" value="2"/>
</dbReference>
<evidence type="ECO:0000256" key="4">
    <source>
        <dbReference type="ARBA" id="ARBA00022606"/>
    </source>
</evidence>
<evidence type="ECO:0000256" key="8">
    <source>
        <dbReference type="ARBA" id="ARBA00023040"/>
    </source>
</evidence>
<evidence type="ECO:0000313" key="16">
    <source>
        <dbReference type="Proteomes" id="UP000700334"/>
    </source>
</evidence>
<evidence type="ECO:0000256" key="3">
    <source>
        <dbReference type="ARBA" id="ARBA00022475"/>
    </source>
</evidence>
<reference evidence="15" key="1">
    <citation type="journal article" date="2021" name="Evol. Appl.">
        <title>The genome of the Pyrenean desman and the effects of bottlenecks and inbreeding on the genomic landscape of an endangered species.</title>
        <authorList>
            <person name="Escoda L."/>
            <person name="Castresana J."/>
        </authorList>
    </citation>
    <scope>NUCLEOTIDE SEQUENCE</scope>
    <source>
        <strain evidence="15">IBE-C5619</strain>
    </source>
</reference>
<dbReference type="InterPro" id="IPR017452">
    <property type="entry name" value="GPCR_Rhodpsn_7TM"/>
</dbReference>
<feature type="transmembrane region" description="Helical" evidence="13">
    <location>
        <begin position="498"/>
        <end position="521"/>
    </location>
</feature>
<evidence type="ECO:0000259" key="14">
    <source>
        <dbReference type="PROSITE" id="PS50262"/>
    </source>
</evidence>
<proteinExistence type="inferred from homology"/>
<feature type="domain" description="G-protein coupled receptors family 1 profile" evidence="14">
    <location>
        <begin position="301"/>
        <end position="550"/>
    </location>
</feature>
<evidence type="ECO:0000313" key="15">
    <source>
        <dbReference type="EMBL" id="KAG8510747.1"/>
    </source>
</evidence>
<dbReference type="CDD" id="cd15947">
    <property type="entry name" value="7tmA_OR2B-like"/>
    <property type="match status" value="1"/>
</dbReference>
<evidence type="ECO:0000256" key="1">
    <source>
        <dbReference type="ARBA" id="ARBA00003929"/>
    </source>
</evidence>
<dbReference type="PANTHER" id="PTHR26453">
    <property type="entry name" value="OLFACTORY RECEPTOR"/>
    <property type="match status" value="1"/>
</dbReference>
<keyword evidence="6" id="KW-0552">Olfaction</keyword>
<keyword evidence="7 13" id="KW-1133">Transmembrane helix</keyword>
<evidence type="ECO:0000256" key="9">
    <source>
        <dbReference type="ARBA" id="ARBA00023136"/>
    </source>
</evidence>
<dbReference type="PRINTS" id="PR00245">
    <property type="entry name" value="OLFACTORYR"/>
</dbReference>
<feature type="transmembrane region" description="Helical" evidence="13">
    <location>
        <begin position="400"/>
        <end position="418"/>
    </location>
</feature>
<dbReference type="Pfam" id="PF13853">
    <property type="entry name" value="7tm_4"/>
    <property type="match status" value="2"/>
</dbReference>
<feature type="transmembrane region" description="Helical" evidence="13">
    <location>
        <begin position="21"/>
        <end position="45"/>
    </location>
</feature>
<dbReference type="InterPro" id="IPR000276">
    <property type="entry name" value="GPCR_Rhodpsn"/>
</dbReference>
<protein>
    <submittedName>
        <fullName evidence="15">Olfactory receptor 2H2</fullName>
    </submittedName>
</protein>
<evidence type="ECO:0000256" key="12">
    <source>
        <dbReference type="RuleBase" id="RU000688"/>
    </source>
</evidence>
<dbReference type="Proteomes" id="UP000700334">
    <property type="component" value="Unassembled WGS sequence"/>
</dbReference>
<keyword evidence="5 12" id="KW-0812">Transmembrane</keyword>
<feature type="transmembrane region" description="Helical" evidence="13">
    <location>
        <begin position="533"/>
        <end position="552"/>
    </location>
</feature>
<dbReference type="Gene3D" id="1.20.1070.10">
    <property type="entry name" value="Rhodopsin 7-helix transmembrane proteins"/>
    <property type="match status" value="2"/>
</dbReference>
<comment type="similarity">
    <text evidence="12">Belongs to the G-protein coupled receptor 1 family.</text>
</comment>
<feature type="transmembrane region" description="Helical" evidence="13">
    <location>
        <begin position="320"/>
        <end position="346"/>
    </location>
</feature>
<comment type="subcellular location">
    <subcellularLocation>
        <location evidence="2">Cell membrane</location>
        <topology evidence="2">Multi-pass membrane protein</topology>
    </subcellularLocation>
</comment>
<keyword evidence="9 13" id="KW-0472">Membrane</keyword>
<evidence type="ECO:0000256" key="7">
    <source>
        <dbReference type="ARBA" id="ARBA00022989"/>
    </source>
</evidence>
<dbReference type="SUPFAM" id="SSF81321">
    <property type="entry name" value="Family A G protein-coupled receptor-like"/>
    <property type="match status" value="2"/>
</dbReference>
<keyword evidence="8 12" id="KW-0297">G-protein coupled receptor</keyword>
<evidence type="ECO:0000256" key="10">
    <source>
        <dbReference type="ARBA" id="ARBA00023170"/>
    </source>
</evidence>
<dbReference type="GO" id="GO:0005886">
    <property type="term" value="C:plasma membrane"/>
    <property type="evidence" value="ECO:0007669"/>
    <property type="project" value="UniProtKB-SubCell"/>
</dbReference>
<feature type="transmembrane region" description="Helical" evidence="13">
    <location>
        <begin position="180"/>
        <end position="202"/>
    </location>
</feature>
<keyword evidence="11 12" id="KW-0807">Transducer</keyword>
<evidence type="ECO:0000256" key="2">
    <source>
        <dbReference type="ARBA" id="ARBA00004651"/>
    </source>
</evidence>
<dbReference type="OrthoDB" id="9441928at2759"/>
<evidence type="ECO:0000256" key="6">
    <source>
        <dbReference type="ARBA" id="ARBA00022725"/>
    </source>
</evidence>
<feature type="transmembrane region" description="Helical" evidence="13">
    <location>
        <begin position="461"/>
        <end position="486"/>
    </location>
</feature>
<feature type="transmembrane region" description="Helical" evidence="13">
    <location>
        <begin position="286"/>
        <end position="308"/>
    </location>
</feature>
<sequence length="574" mass="64485">MVGNIIIFLVSVLDPHLHSPMYFFLTNLSFLDMCYTTSIVPQMLFNLRSSKKTISYLGFISFDCYVAICKPLHYILIMNRPICILLASIVWLSGITYAVSEAIVTLQLPLCGLNKLDHMLCEIPVLIKTACGEKSVNELTLSVVCIFMLAVPLCFILASYACIGHAVFKIKSSEGRKKAFGMCSSHLIVVLLFYGPAISMYLQPPSSITRDQPKFMALFYGVVTPTLNPFIYTLWNKDVKGSIGNLTFEQLPKEANDPENMITICNDSYREFILLGFSDKPYLEKILFWIILIFYGLTIIGNMIIILVSWKDPKLHIPMYFFLSNLSLLELCFTSSCVPQMLVNFWGPKKTISYIGCAIQLYVFLWLGATECVLLVVMAVDRYVAVCHPLQYTTIMHPKLCLQLAIVAWGTGLVQSLIQSPTTLKLPFCSHQKVDDIVCEVPALIQVSSADTTYNEIQMSIASIVLLVVPLIIILSSYGAIAQAVLKIQTTSGQKKAFGTCVSHLLVVSLFYGTVTAVYLQPKNQYARERGKFYTLFYTVVTPTLNPLIYTLRNKEVKGAIIRLGRRTWNFQNN</sequence>
<keyword evidence="16" id="KW-1185">Reference proteome</keyword>
<dbReference type="GO" id="GO:0004930">
    <property type="term" value="F:G protein-coupled receptor activity"/>
    <property type="evidence" value="ECO:0007669"/>
    <property type="project" value="UniProtKB-KW"/>
</dbReference>
<keyword evidence="4" id="KW-0716">Sensory transduction</keyword>
<keyword evidence="10 12" id="KW-0675">Receptor</keyword>
<dbReference type="EMBL" id="JAGFMF010011863">
    <property type="protein sequence ID" value="KAG8510747.1"/>
    <property type="molecule type" value="Genomic_DNA"/>
</dbReference>
<dbReference type="AlphaFoldDB" id="A0A8J6A104"/>
<dbReference type="PROSITE" id="PS50262">
    <property type="entry name" value="G_PROTEIN_RECEP_F1_2"/>
    <property type="match status" value="2"/>
</dbReference>
<comment type="function">
    <text evidence="1">Putative odorant or sperm cell receptor.</text>
</comment>
<accession>A0A8J6A104</accession>
<feature type="transmembrane region" description="Helical" evidence="13">
    <location>
        <begin position="352"/>
        <end position="380"/>
    </location>
</feature>
<dbReference type="GO" id="GO:0004984">
    <property type="term" value="F:olfactory receptor activity"/>
    <property type="evidence" value="ECO:0007669"/>
    <property type="project" value="InterPro"/>
</dbReference>
<gene>
    <name evidence="15" type="ORF">J0S82_013038</name>
</gene>
<dbReference type="InterPro" id="IPR000725">
    <property type="entry name" value="Olfact_rcpt"/>
</dbReference>
<evidence type="ECO:0000256" key="11">
    <source>
        <dbReference type="ARBA" id="ARBA00023224"/>
    </source>
</evidence>
<evidence type="ECO:0000256" key="5">
    <source>
        <dbReference type="ARBA" id="ARBA00022692"/>
    </source>
</evidence>
<evidence type="ECO:0000256" key="13">
    <source>
        <dbReference type="SAM" id="Phobius"/>
    </source>
</evidence>